<proteinExistence type="predicted"/>
<reference evidence="1 2" key="1">
    <citation type="submission" date="2018-12" db="EMBL/GenBank/DDBJ databases">
        <title>Rubrispira sanarue gen. nov., sp., nov., a member of the order Silvanigrellales, isolated from a brackish lake in Hamamatsu Japan.</title>
        <authorList>
            <person name="Maejima Y."/>
            <person name="Iino T."/>
            <person name="Muraguchi Y."/>
            <person name="Fukuda K."/>
            <person name="Nojiri H."/>
            <person name="Ohkuma M."/>
            <person name="Moriuchi R."/>
            <person name="Dohra H."/>
            <person name="Kimbara K."/>
            <person name="Shintani M."/>
        </authorList>
    </citation>
    <scope>NUCLEOTIDE SEQUENCE [LARGE SCALE GENOMIC DNA]</scope>
    <source>
        <strain evidence="1 2">RF1110005</strain>
        <plasmid evidence="1 2">79K</plasmid>
    </source>
</reference>
<gene>
    <name evidence="1" type="ORF">JCM31447_31460</name>
</gene>
<dbReference type="EMBL" id="AP019369">
    <property type="protein sequence ID" value="BBH54672.1"/>
    <property type="molecule type" value="Genomic_DNA"/>
</dbReference>
<accession>A0A4P2W0H5</accession>
<dbReference type="AlphaFoldDB" id="A0A4P2W0H5"/>
<keyword evidence="1" id="KW-0614">Plasmid</keyword>
<dbReference type="KEGG" id="sbf:JCM31447_31460"/>
<sequence length="188" mass="22242">MRESYISREEIALYIAFHLHFLREFKKLGKEQELTNIYSLSEKVSKDLIIKIRDSSYAKIVEKIDLDKNISLYKLGRTEFMKLFFKRFDKHSNLITGSNDIIRVYIPIEDGGVYTSESSYVDVAIKRTDLPIGFLRIGFDYFLVNNNEHLHYQIGLRSKKRMKEWLGFDNDIDFKKIEEDGWDLAIIP</sequence>
<geneLocation type="plasmid" evidence="1 2">
    <name>79K</name>
</geneLocation>
<name>A0A4P2W0H5_FLUSA</name>
<evidence type="ECO:0000313" key="1">
    <source>
        <dbReference type="EMBL" id="BBH54672.1"/>
    </source>
</evidence>
<evidence type="ECO:0000313" key="2">
    <source>
        <dbReference type="Proteomes" id="UP000291236"/>
    </source>
</evidence>
<dbReference type="Proteomes" id="UP000291236">
    <property type="component" value="Plasmid 79K"/>
</dbReference>
<keyword evidence="2" id="KW-1185">Reference proteome</keyword>
<protein>
    <submittedName>
        <fullName evidence="1">Uncharacterized protein</fullName>
    </submittedName>
</protein>
<organism evidence="1 2">
    <name type="scientific">Fluviispira sanaruensis</name>
    <dbReference type="NCBI Taxonomy" id="2493639"/>
    <lineage>
        <taxon>Bacteria</taxon>
        <taxon>Pseudomonadati</taxon>
        <taxon>Bdellovibrionota</taxon>
        <taxon>Oligoflexia</taxon>
        <taxon>Silvanigrellales</taxon>
        <taxon>Silvanigrellaceae</taxon>
        <taxon>Fluviispira</taxon>
    </lineage>
</organism>